<evidence type="ECO:0000313" key="3">
    <source>
        <dbReference type="Proteomes" id="UP001153076"/>
    </source>
</evidence>
<dbReference type="EMBL" id="JAKOGI010000070">
    <property type="protein sequence ID" value="KAJ8445847.1"/>
    <property type="molecule type" value="Genomic_DNA"/>
</dbReference>
<proteinExistence type="predicted"/>
<dbReference type="Proteomes" id="UP001153076">
    <property type="component" value="Unassembled WGS sequence"/>
</dbReference>
<comment type="caution">
    <text evidence="2">The sequence shown here is derived from an EMBL/GenBank/DDBJ whole genome shotgun (WGS) entry which is preliminary data.</text>
</comment>
<dbReference type="AlphaFoldDB" id="A0A9Q1KNH8"/>
<protein>
    <submittedName>
        <fullName evidence="2">Uncharacterized protein</fullName>
    </submittedName>
</protein>
<organism evidence="2 3">
    <name type="scientific">Carnegiea gigantea</name>
    <dbReference type="NCBI Taxonomy" id="171969"/>
    <lineage>
        <taxon>Eukaryota</taxon>
        <taxon>Viridiplantae</taxon>
        <taxon>Streptophyta</taxon>
        <taxon>Embryophyta</taxon>
        <taxon>Tracheophyta</taxon>
        <taxon>Spermatophyta</taxon>
        <taxon>Magnoliopsida</taxon>
        <taxon>eudicotyledons</taxon>
        <taxon>Gunneridae</taxon>
        <taxon>Pentapetalae</taxon>
        <taxon>Caryophyllales</taxon>
        <taxon>Cactineae</taxon>
        <taxon>Cactaceae</taxon>
        <taxon>Cactoideae</taxon>
        <taxon>Echinocereeae</taxon>
        <taxon>Carnegiea</taxon>
    </lineage>
</organism>
<evidence type="ECO:0000313" key="2">
    <source>
        <dbReference type="EMBL" id="KAJ8445847.1"/>
    </source>
</evidence>
<evidence type="ECO:0000256" key="1">
    <source>
        <dbReference type="SAM" id="MobiDB-lite"/>
    </source>
</evidence>
<accession>A0A9Q1KNH8</accession>
<feature type="region of interest" description="Disordered" evidence="1">
    <location>
        <begin position="46"/>
        <end position="67"/>
    </location>
</feature>
<name>A0A9Q1KNH8_9CARY</name>
<reference evidence="2" key="1">
    <citation type="submission" date="2022-04" db="EMBL/GenBank/DDBJ databases">
        <title>Carnegiea gigantea Genome sequencing and assembly v2.</title>
        <authorList>
            <person name="Copetti D."/>
            <person name="Sanderson M.J."/>
            <person name="Burquez A."/>
            <person name="Wojciechowski M.F."/>
        </authorList>
    </citation>
    <scope>NUCLEOTIDE SEQUENCE</scope>
    <source>
        <strain evidence="2">SGP5-SGP5p</strain>
        <tissue evidence="2">Aerial part</tissue>
    </source>
</reference>
<sequence>MKLEFRSGIYLPEVTVDPASLPSDESPPSALLAVSIVQREGGSRSLTGHRGLGFERGLREPPTSPSPAAGCSLLGFSRASGEFLRSCPQGLGFSSAKVRAGLVGGFCPRRLPLRRHISRQRPESRRIFASTVSDSLFQGEPGGGIGFDVVNSGEPFPPWPVGMNRLD</sequence>
<gene>
    <name evidence="2" type="ORF">Cgig2_027928</name>
</gene>
<keyword evidence="3" id="KW-1185">Reference proteome</keyword>